<evidence type="ECO:0000313" key="10">
    <source>
        <dbReference type="EMBL" id="SFN32966.1"/>
    </source>
</evidence>
<dbReference type="SUPFAM" id="SSF53328">
    <property type="entry name" value="Formyltransferase"/>
    <property type="match status" value="1"/>
</dbReference>
<dbReference type="GO" id="GO:0004644">
    <property type="term" value="F:phosphoribosylglycinamide formyltransferase activity"/>
    <property type="evidence" value="ECO:0007669"/>
    <property type="project" value="UniProtKB-EC"/>
</dbReference>
<reference evidence="10 11" key="1">
    <citation type="submission" date="2016-10" db="EMBL/GenBank/DDBJ databases">
        <authorList>
            <person name="de Groot N.N."/>
        </authorList>
    </citation>
    <scope>NUCLEOTIDE SEQUENCE [LARGE SCALE GENOMIC DNA]</scope>
    <source>
        <strain evidence="10 11">DSM 17794</strain>
    </source>
</reference>
<comment type="similarity">
    <text evidence="5">Belongs to the GART family.</text>
</comment>
<dbReference type="GO" id="GO:0006189">
    <property type="term" value="P:'de novo' IMP biosynthetic process"/>
    <property type="evidence" value="ECO:0007669"/>
    <property type="project" value="TreeGrafter"/>
</dbReference>
<evidence type="ECO:0000256" key="7">
    <source>
        <dbReference type="ARBA" id="ARBA00041682"/>
    </source>
</evidence>
<gene>
    <name evidence="10" type="ORF">SAMN05660413_00514</name>
</gene>
<dbReference type="Proteomes" id="UP000199153">
    <property type="component" value="Unassembled WGS sequence"/>
</dbReference>
<dbReference type="InterPro" id="IPR036477">
    <property type="entry name" value="Formyl_transf_N_sf"/>
</dbReference>
<evidence type="ECO:0000256" key="8">
    <source>
        <dbReference type="ARBA" id="ARBA00047664"/>
    </source>
</evidence>
<comment type="pathway">
    <text evidence="1">Purine metabolism; IMP biosynthesis via de novo pathway; N(2)-formyl-N(1)-(5-phospho-D-ribosyl)glycinamide from N(1)-(5-phospho-D-ribosyl)glycinamide (10-formyl THF route): step 1/1.</text>
</comment>
<dbReference type="AlphaFoldDB" id="A0A1I4Y4H5"/>
<accession>A0A1I4Y4H5</accession>
<organism evidence="10 11">
    <name type="scientific">Salegentibacter flavus</name>
    <dbReference type="NCBI Taxonomy" id="287099"/>
    <lineage>
        <taxon>Bacteria</taxon>
        <taxon>Pseudomonadati</taxon>
        <taxon>Bacteroidota</taxon>
        <taxon>Flavobacteriia</taxon>
        <taxon>Flavobacteriales</taxon>
        <taxon>Flavobacteriaceae</taxon>
        <taxon>Salegentibacter</taxon>
    </lineage>
</organism>
<keyword evidence="4" id="KW-0658">Purine biosynthesis</keyword>
<dbReference type="InterPro" id="IPR001555">
    <property type="entry name" value="GART_AS"/>
</dbReference>
<sequence>MKLRQRENGILMQTVLLTSNNLRHKYLAHQISENTDLQLVITEKKSPAITDTSGMDPADATFIDQHFKKRAASEEDYFGAYHNFPEAELLEVEHGMMNSGQVVERLKALDPVFILLFGTSIIMSQILNHFKNRVINFHLGLSPYYRGSATNLFPLYYNEPECIGATLHLASAEVDRGAILYQFRPEISKDDSLHDIGNKTILKGGKLLPKVLEAYRNTEIETIEQQGAGRVCKIKDLTPEKLQKIYQNIEQGLIEEYLQDKKRRDLAFKIVQPELL</sequence>
<name>A0A1I4Y4H5_9FLAO</name>
<evidence type="ECO:0000256" key="1">
    <source>
        <dbReference type="ARBA" id="ARBA00005054"/>
    </source>
</evidence>
<dbReference type="PANTHER" id="PTHR43369:SF2">
    <property type="entry name" value="PHOSPHORIBOSYLGLYCINAMIDE FORMYLTRANSFERASE"/>
    <property type="match status" value="1"/>
</dbReference>
<comment type="catalytic activity">
    <reaction evidence="8">
        <text>N(1)-(5-phospho-beta-D-ribosyl)glycinamide + (6R)-10-formyltetrahydrofolate = N(2)-formyl-N(1)-(5-phospho-beta-D-ribosyl)glycinamide + (6S)-5,6,7,8-tetrahydrofolate + H(+)</text>
        <dbReference type="Rhea" id="RHEA:15053"/>
        <dbReference type="ChEBI" id="CHEBI:15378"/>
        <dbReference type="ChEBI" id="CHEBI:57453"/>
        <dbReference type="ChEBI" id="CHEBI:143788"/>
        <dbReference type="ChEBI" id="CHEBI:147286"/>
        <dbReference type="ChEBI" id="CHEBI:195366"/>
        <dbReference type="EC" id="2.1.2.2"/>
    </reaction>
</comment>
<evidence type="ECO:0000256" key="2">
    <source>
        <dbReference type="ARBA" id="ARBA00012254"/>
    </source>
</evidence>
<dbReference type="STRING" id="287099.SAMN05660413_00514"/>
<evidence type="ECO:0000256" key="5">
    <source>
        <dbReference type="ARBA" id="ARBA00038440"/>
    </source>
</evidence>
<dbReference type="InterPro" id="IPR002376">
    <property type="entry name" value="Formyl_transf_N"/>
</dbReference>
<evidence type="ECO:0000256" key="3">
    <source>
        <dbReference type="ARBA" id="ARBA00022679"/>
    </source>
</evidence>
<dbReference type="Pfam" id="PF00551">
    <property type="entry name" value="Formyl_trans_N"/>
    <property type="match status" value="1"/>
</dbReference>
<evidence type="ECO:0000256" key="6">
    <source>
        <dbReference type="ARBA" id="ARBA00041324"/>
    </source>
</evidence>
<proteinExistence type="inferred from homology"/>
<evidence type="ECO:0000313" key="11">
    <source>
        <dbReference type="Proteomes" id="UP000199153"/>
    </source>
</evidence>
<evidence type="ECO:0000256" key="4">
    <source>
        <dbReference type="ARBA" id="ARBA00022755"/>
    </source>
</evidence>
<dbReference type="EMBL" id="FOVL01000002">
    <property type="protein sequence ID" value="SFN32966.1"/>
    <property type="molecule type" value="Genomic_DNA"/>
</dbReference>
<keyword evidence="3 10" id="KW-0808">Transferase</keyword>
<dbReference type="EC" id="2.1.2.2" evidence="2"/>
<dbReference type="GO" id="GO:0005829">
    <property type="term" value="C:cytosol"/>
    <property type="evidence" value="ECO:0007669"/>
    <property type="project" value="TreeGrafter"/>
</dbReference>
<feature type="domain" description="Formyl transferase N-terminal" evidence="9">
    <location>
        <begin position="37"/>
        <end position="212"/>
    </location>
</feature>
<dbReference type="PANTHER" id="PTHR43369">
    <property type="entry name" value="PHOSPHORIBOSYLGLYCINAMIDE FORMYLTRANSFERASE"/>
    <property type="match status" value="1"/>
</dbReference>
<dbReference type="PROSITE" id="PS00373">
    <property type="entry name" value="GART"/>
    <property type="match status" value="1"/>
</dbReference>
<keyword evidence="11" id="KW-1185">Reference proteome</keyword>
<dbReference type="Gene3D" id="3.40.50.170">
    <property type="entry name" value="Formyl transferase, N-terminal domain"/>
    <property type="match status" value="1"/>
</dbReference>
<evidence type="ECO:0000259" key="9">
    <source>
        <dbReference type="Pfam" id="PF00551"/>
    </source>
</evidence>
<protein>
    <recommendedName>
        <fullName evidence="2">phosphoribosylglycinamide formyltransferase 1</fullName>
        <ecNumber evidence="2">2.1.2.2</ecNumber>
    </recommendedName>
    <alternativeName>
        <fullName evidence="7">5'-phosphoribosylglycinamide transformylase</fullName>
    </alternativeName>
    <alternativeName>
        <fullName evidence="6">GAR transformylase</fullName>
    </alternativeName>
</protein>